<proteinExistence type="predicted"/>
<dbReference type="AlphaFoldDB" id="A0A1B8U5D9"/>
<dbReference type="PIRSF" id="PIRSF021308">
    <property type="entry name" value="UCP021308"/>
    <property type="match status" value="1"/>
</dbReference>
<dbReference type="Pfam" id="PF13376">
    <property type="entry name" value="OmdA"/>
    <property type="match status" value="1"/>
</dbReference>
<protein>
    <recommendedName>
        <fullName evidence="1">YdhG-like domain-containing protein</fullName>
    </recommendedName>
</protein>
<evidence type="ECO:0000313" key="3">
    <source>
        <dbReference type="Proteomes" id="UP000092612"/>
    </source>
</evidence>
<comment type="caution">
    <text evidence="2">The sequence shown here is derived from an EMBL/GenBank/DDBJ whole genome shotgun (WGS) entry which is preliminary data.</text>
</comment>
<reference evidence="3" key="1">
    <citation type="submission" date="2016-02" db="EMBL/GenBank/DDBJ databases">
        <title>Paenibacillus sp. LPB0068, isolated from Crassostrea gigas.</title>
        <authorList>
            <person name="Shin S.-K."/>
            <person name="Yi H."/>
        </authorList>
    </citation>
    <scope>NUCLEOTIDE SEQUENCE [LARGE SCALE GENOMIC DNA]</scope>
    <source>
        <strain evidence="3">KCTC 23969</strain>
    </source>
</reference>
<organism evidence="2 3">
    <name type="scientific">Polaribacter reichenbachii</name>
    <dbReference type="NCBI Taxonomy" id="996801"/>
    <lineage>
        <taxon>Bacteria</taxon>
        <taxon>Pseudomonadati</taxon>
        <taxon>Bacteroidota</taxon>
        <taxon>Flavobacteriia</taxon>
        <taxon>Flavobacteriales</taxon>
        <taxon>Flavobacteriaceae</taxon>
    </lineage>
</organism>
<evidence type="ECO:0000259" key="1">
    <source>
        <dbReference type="Pfam" id="PF08818"/>
    </source>
</evidence>
<dbReference type="OrthoDB" id="214150at2"/>
<sequence>MNKIEEYIAKKDNWKQELELLRAIITSLPLEETIKWGAPTYVYKGKNIVGLAAFKNYCGLWFFQGALLKDEQKVFINAQEGKTKAMLQWRFYSIEDINAEFIKTYVLEAIENVKLGKEIKADRFKKEVTIPDELAEKLSENEELNSKFETFTNSKQREFCEYISSAKRASTKQTRLEKIIPMILNGLGLYDKYKNC</sequence>
<dbReference type="EMBL" id="LSFL01000009">
    <property type="protein sequence ID" value="OBY67077.1"/>
    <property type="molecule type" value="Genomic_DNA"/>
</dbReference>
<dbReference type="InterPro" id="IPR014922">
    <property type="entry name" value="YdhG-like"/>
</dbReference>
<dbReference type="STRING" id="996801.BW723_15325"/>
<dbReference type="InterPro" id="IPR016786">
    <property type="entry name" value="YdeI_bac"/>
</dbReference>
<feature type="domain" description="YdhG-like" evidence="1">
    <location>
        <begin position="14"/>
        <end position="110"/>
    </location>
</feature>
<evidence type="ECO:0000313" key="2">
    <source>
        <dbReference type="EMBL" id="OBY67077.1"/>
    </source>
</evidence>
<dbReference type="Pfam" id="PF08818">
    <property type="entry name" value="DUF1801"/>
    <property type="match status" value="1"/>
</dbReference>
<keyword evidence="3" id="KW-1185">Reference proteome</keyword>
<dbReference type="KEGG" id="prn:BW723_15325"/>
<dbReference type="Gene3D" id="3.90.1150.200">
    <property type="match status" value="1"/>
</dbReference>
<dbReference type="Proteomes" id="UP000092612">
    <property type="component" value="Unassembled WGS sequence"/>
</dbReference>
<dbReference type="SUPFAM" id="SSF159888">
    <property type="entry name" value="YdhG-like"/>
    <property type="match status" value="1"/>
</dbReference>
<gene>
    <name evidence="2" type="ORF">LPB301_04465</name>
</gene>
<accession>A0A1B8U5D9</accession>
<name>A0A1B8U5D9_9FLAO</name>